<feature type="compositionally biased region" description="Pro residues" evidence="4">
    <location>
        <begin position="1"/>
        <end position="10"/>
    </location>
</feature>
<reference evidence="5 6" key="1">
    <citation type="submission" date="2024-03" db="EMBL/GenBank/DDBJ databases">
        <authorList>
            <person name="Brejova B."/>
        </authorList>
    </citation>
    <scope>NUCLEOTIDE SEQUENCE [LARGE SCALE GENOMIC DNA]</scope>
    <source>
        <strain evidence="5 6">CBS 14171</strain>
    </source>
</reference>
<feature type="region of interest" description="Disordered" evidence="4">
    <location>
        <begin position="315"/>
        <end position="381"/>
    </location>
</feature>
<accession>A0ABP0ZW39</accession>
<feature type="compositionally biased region" description="Low complexity" evidence="4">
    <location>
        <begin position="192"/>
        <end position="208"/>
    </location>
</feature>
<dbReference type="Proteomes" id="UP001497383">
    <property type="component" value="Chromosome 8"/>
</dbReference>
<dbReference type="GeneID" id="92211186"/>
<feature type="region of interest" description="Disordered" evidence="4">
    <location>
        <begin position="1"/>
        <end position="299"/>
    </location>
</feature>
<organism evidence="5 6">
    <name type="scientific">Lodderomyces beijingensis</name>
    <dbReference type="NCBI Taxonomy" id="1775926"/>
    <lineage>
        <taxon>Eukaryota</taxon>
        <taxon>Fungi</taxon>
        <taxon>Dikarya</taxon>
        <taxon>Ascomycota</taxon>
        <taxon>Saccharomycotina</taxon>
        <taxon>Pichiomycetes</taxon>
        <taxon>Debaryomycetaceae</taxon>
        <taxon>Candida/Lodderomyces clade</taxon>
        <taxon>Lodderomyces</taxon>
    </lineage>
</organism>
<evidence type="ECO:0000313" key="5">
    <source>
        <dbReference type="EMBL" id="CAK9442247.1"/>
    </source>
</evidence>
<evidence type="ECO:0000256" key="2">
    <source>
        <dbReference type="ARBA" id="ARBA00022490"/>
    </source>
</evidence>
<feature type="compositionally biased region" description="Low complexity" evidence="4">
    <location>
        <begin position="1303"/>
        <end position="1333"/>
    </location>
</feature>
<feature type="region of interest" description="Disordered" evidence="4">
    <location>
        <begin position="1302"/>
        <end position="1367"/>
    </location>
</feature>
<feature type="compositionally biased region" description="Low complexity" evidence="4">
    <location>
        <begin position="331"/>
        <end position="344"/>
    </location>
</feature>
<feature type="compositionally biased region" description="Low complexity" evidence="4">
    <location>
        <begin position="1350"/>
        <end position="1359"/>
    </location>
</feature>
<feature type="compositionally biased region" description="Low complexity" evidence="4">
    <location>
        <begin position="233"/>
        <end position="287"/>
    </location>
</feature>
<keyword evidence="3" id="KW-0206">Cytoskeleton</keyword>
<evidence type="ECO:0000256" key="3">
    <source>
        <dbReference type="ARBA" id="ARBA00023212"/>
    </source>
</evidence>
<keyword evidence="2" id="KW-0963">Cytoplasm</keyword>
<name>A0ABP0ZW39_9ASCO</name>
<proteinExistence type="predicted"/>
<comment type="subcellular location">
    <subcellularLocation>
        <location evidence="1">Cytoplasm</location>
        <location evidence="1">Cytoskeleton</location>
    </subcellularLocation>
</comment>
<dbReference type="SUPFAM" id="SSF52047">
    <property type="entry name" value="RNI-like"/>
    <property type="match status" value="1"/>
</dbReference>
<feature type="compositionally biased region" description="Polar residues" evidence="4">
    <location>
        <begin position="1334"/>
        <end position="1347"/>
    </location>
</feature>
<keyword evidence="6" id="KW-1185">Reference proteome</keyword>
<evidence type="ECO:0000256" key="4">
    <source>
        <dbReference type="SAM" id="MobiDB-lite"/>
    </source>
</evidence>
<sequence>MPEANAPPLPNNRHLQQQQPPPPPNEPAVKIAATVTLPHQTVQGEEIDTGVSNGDVDWLFRGKSKKLVKKMTSSSIHPDGKEYKKSGESEANGKLEGGKHASQQRTESTAAQQSLPPPREGQTAKPQKPEPRPQPQPQAQPQARPQPQPQAQPQLQPTEKTSKLDRLMGRSRSSSASSVPGVGVGVDKCKSSKSSPQQPASPSRRNSSFTFMAPSVTSDLVYNDHDEARLKLRPPATTTTSGTPTTTTNTTPASSTTSSPSVSRSNSKKGLFSSLSSKFKSQSSAIPPAQPPKLNPNLIGAASNAKQQEDLIASTDRVPAGSGIPIRRRTSSNSSSLSKNIASSMFKDSFQDEPPPNSSSSIPTPTSTSTPTPPNDPLRFFRRKSSSVNTFPTGKPTVTTQNPPRVILNKNRNRVLLPLPELQDVKMKRVTFAIDKLDYDPQQQIPSRRPRKGNVMIPQDLNAPLPRLCLGIATTSNNKEGVLQQTAQYSEKEINSAFEAQKRALAEADKHQHEAHLQAKRIAMEVASFKTLKSNKLKDNGDIDVGTGTGTGAGAGVDVDEQEAEEEAEVDARISKKFATDASIDQPLHFHEQHFGEAKEQDGDKDNNLEEQNGISLETIYTRCCHLREILPIPATIKQLKNKTAPLEVLKMLNPKPTLIDVLSFSDFIAITPINTVIFDNVTMTTEMLKCFLVSLINNHALEKLSLRNVAIDHHGWKLLCAFLAENKTIKKLDISQQRVKAETSPDCIRGNLNWTLFIESLAYCGGIEELVINGCKLPDKVFQTLINKAVKVATRRLGVAAIEMNMAKAQMVAEYISDPESKCVGVDIAFNDLSRGQLRPFIDAFNTGSTNLLFLSLNATNLSNIKEARELLKSLIHVKSLRFLDLSSIPKLFPEIISSLAEFLPQFPNLRRIHLDLNELTSQSIGTIAMFLYKVPMLVHVSLLGNRNLNHSVAATIYSAVKQSKTLFALDIDYDLISDEMSQRIAFYLMRNMNNTMNSHYHMDSEAKDEDLMFDGSLLMETAEKLLSEIDQQDKSEQKENWKIQKIISDAMLERTRAIRGDIHKTIDVLFQKRTENKLSFDGKETLVRFCLLDSSLEKLVHMFEEHVQKFEGHPSHEGTPDVQIAPAQQETSHAQHSEVPDTLHHSSNELITAGPILSPRASHLQPLTSYFPSTAAAQETQNLLQPHQVVVESNEDGENVVIDRLTGRPVLMRTTSQGSFHNAKEQEIEEGEFHKLGFFMQLRNDPQQENKKGMLLNALPSGSELRDAIIAAKGIENVDDLIERINNSKIGIDKILPVDEPQAQQPSQSQSQSQSQPQQPPSQQQQQSQQPLVSESGGSSDTGSIESDPAPDQAPDPVVDKVYDKLLNDAERVRSNKGEAI</sequence>
<feature type="compositionally biased region" description="Basic and acidic residues" evidence="4">
    <location>
        <begin position="78"/>
        <end position="99"/>
    </location>
</feature>
<evidence type="ECO:0000313" key="6">
    <source>
        <dbReference type="Proteomes" id="UP001497383"/>
    </source>
</evidence>
<feature type="compositionally biased region" description="Pro residues" evidence="4">
    <location>
        <begin position="132"/>
        <end position="150"/>
    </location>
</feature>
<evidence type="ECO:0008006" key="7">
    <source>
        <dbReference type="Google" id="ProtNLM"/>
    </source>
</evidence>
<dbReference type="PANTHER" id="PTHR24107">
    <property type="entry name" value="YNEIN REGULATORY COMPLEX SUBUNIT 5"/>
    <property type="match status" value="1"/>
</dbReference>
<evidence type="ECO:0000256" key="1">
    <source>
        <dbReference type="ARBA" id="ARBA00004245"/>
    </source>
</evidence>
<feature type="compositionally biased region" description="Polar residues" evidence="4">
    <location>
        <begin position="101"/>
        <end position="114"/>
    </location>
</feature>
<dbReference type="InterPro" id="IPR032675">
    <property type="entry name" value="LRR_dom_sf"/>
</dbReference>
<dbReference type="Gene3D" id="3.80.10.10">
    <property type="entry name" value="Ribonuclease Inhibitor"/>
    <property type="match status" value="2"/>
</dbReference>
<dbReference type="RefSeq" id="XP_066832928.1">
    <property type="nucleotide sequence ID" value="XM_066976383.1"/>
</dbReference>
<dbReference type="PANTHER" id="PTHR24107:SF30">
    <property type="entry name" value="GLC7-INTERACTING PROTEIN 3-RELATED"/>
    <property type="match status" value="1"/>
</dbReference>
<feature type="compositionally biased region" description="Low complexity" evidence="4">
    <location>
        <begin position="170"/>
        <end position="181"/>
    </location>
</feature>
<gene>
    <name evidence="5" type="ORF">LODBEIA_P59900</name>
</gene>
<dbReference type="EMBL" id="OZ022412">
    <property type="protein sequence ID" value="CAK9442247.1"/>
    <property type="molecule type" value="Genomic_DNA"/>
</dbReference>
<protein>
    <recommendedName>
        <fullName evidence="7">GLC7-interacting protein 3</fullName>
    </recommendedName>
</protein>
<feature type="compositionally biased region" description="Low complexity" evidence="4">
    <location>
        <begin position="358"/>
        <end position="370"/>
    </location>
</feature>
<dbReference type="InterPro" id="IPR052410">
    <property type="entry name" value="DRC5"/>
</dbReference>